<name>A0ABR0UNQ2_REHGL</name>
<feature type="compositionally biased region" description="Pro residues" evidence="1">
    <location>
        <begin position="13"/>
        <end position="22"/>
    </location>
</feature>
<sequence length="399" mass="45512">MDESWRMRMGMPTAPPPPPPPTTTRHIPNYPPRRSTESHRRNPLSDDPLNPDDFSDVFGGPLELFSPANIPPASQLGHRRVSLTRRFSGLRRRRPSGGAGGACRNLGSRVKKSRGEHNNNGFYSDIFGWENERVVRSRSRSKASSSSVLSSEELSPLGRRFLVMGTTTFRFLLRNSVSECLEATWKSTHRHQQFLRFATRRAKNAKWRAKFREDSMDEEEDEAMSSYVIEINSDYYREGTCESNGVDEAIAWRKRSSKHRAGKRVNASCKNVGHINPPKVPVSFAFFRKICDTDIDYALLGGFYAEMLNGHQVSEGHTDSFGSLDQKWAAEEETQQFEYTILWPNSGWSAVHLMNITEIAQVKKAYQKARFCLHPDKLQQRVQQSHRNTLPRKFLCSSG</sequence>
<gene>
    <name evidence="2" type="ORF">DH2020_042209</name>
</gene>
<feature type="compositionally biased region" description="Basic and acidic residues" evidence="1">
    <location>
        <begin position="34"/>
        <end position="44"/>
    </location>
</feature>
<comment type="caution">
    <text evidence="2">The sequence shown here is derived from an EMBL/GenBank/DDBJ whole genome shotgun (WGS) entry which is preliminary data.</text>
</comment>
<evidence type="ECO:0000313" key="2">
    <source>
        <dbReference type="EMBL" id="KAK6124063.1"/>
    </source>
</evidence>
<evidence type="ECO:0008006" key="4">
    <source>
        <dbReference type="Google" id="ProtNLM"/>
    </source>
</evidence>
<reference evidence="2 3" key="1">
    <citation type="journal article" date="2021" name="Comput. Struct. Biotechnol. J.">
        <title>De novo genome assembly of the potent medicinal plant Rehmannia glutinosa using nanopore technology.</title>
        <authorList>
            <person name="Ma L."/>
            <person name="Dong C."/>
            <person name="Song C."/>
            <person name="Wang X."/>
            <person name="Zheng X."/>
            <person name="Niu Y."/>
            <person name="Chen S."/>
            <person name="Feng W."/>
        </authorList>
    </citation>
    <scope>NUCLEOTIDE SEQUENCE [LARGE SCALE GENOMIC DNA]</scope>
    <source>
        <strain evidence="2">DH-2019</strain>
    </source>
</reference>
<feature type="region of interest" description="Disordered" evidence="1">
    <location>
        <begin position="1"/>
        <end position="55"/>
    </location>
</feature>
<evidence type="ECO:0000313" key="3">
    <source>
        <dbReference type="Proteomes" id="UP001318860"/>
    </source>
</evidence>
<dbReference type="SUPFAM" id="SSF46565">
    <property type="entry name" value="Chaperone J-domain"/>
    <property type="match status" value="1"/>
</dbReference>
<dbReference type="Proteomes" id="UP001318860">
    <property type="component" value="Unassembled WGS sequence"/>
</dbReference>
<evidence type="ECO:0000256" key="1">
    <source>
        <dbReference type="SAM" id="MobiDB-lite"/>
    </source>
</evidence>
<keyword evidence="3" id="KW-1185">Reference proteome</keyword>
<dbReference type="PANTHER" id="PTHR23172">
    <property type="entry name" value="AUXILIN/CYCLIN G-ASSOCIATED KINASE-RELATED"/>
    <property type="match status" value="1"/>
</dbReference>
<accession>A0ABR0UNQ2</accession>
<dbReference type="PANTHER" id="PTHR23172:SF69">
    <property type="entry name" value="CHAPERONE DNAJ-DOMAIN SUPERFAMILY PROTEIN"/>
    <property type="match status" value="1"/>
</dbReference>
<dbReference type="InterPro" id="IPR036869">
    <property type="entry name" value="J_dom_sf"/>
</dbReference>
<dbReference type="Gene3D" id="1.10.287.110">
    <property type="entry name" value="DnaJ domain"/>
    <property type="match status" value="1"/>
</dbReference>
<dbReference type="EMBL" id="JABTTQ020002419">
    <property type="protein sequence ID" value="KAK6124063.1"/>
    <property type="molecule type" value="Genomic_DNA"/>
</dbReference>
<organism evidence="2 3">
    <name type="scientific">Rehmannia glutinosa</name>
    <name type="common">Chinese foxglove</name>
    <dbReference type="NCBI Taxonomy" id="99300"/>
    <lineage>
        <taxon>Eukaryota</taxon>
        <taxon>Viridiplantae</taxon>
        <taxon>Streptophyta</taxon>
        <taxon>Embryophyta</taxon>
        <taxon>Tracheophyta</taxon>
        <taxon>Spermatophyta</taxon>
        <taxon>Magnoliopsida</taxon>
        <taxon>eudicotyledons</taxon>
        <taxon>Gunneridae</taxon>
        <taxon>Pentapetalae</taxon>
        <taxon>asterids</taxon>
        <taxon>lamiids</taxon>
        <taxon>Lamiales</taxon>
        <taxon>Orobanchaceae</taxon>
        <taxon>Rehmannieae</taxon>
        <taxon>Rehmannia</taxon>
    </lineage>
</organism>
<proteinExistence type="predicted"/>
<protein>
    <recommendedName>
        <fullName evidence="4">J domain-containing protein</fullName>
    </recommendedName>
</protein>